<keyword evidence="1" id="KW-0812">Transmembrane</keyword>
<keyword evidence="3" id="KW-1185">Reference proteome</keyword>
<name>A0A8J2QM45_9NEOP</name>
<keyword evidence="1" id="KW-1133">Transmembrane helix</keyword>
<sequence length="91" mass="10453">MGHAPSDIQYVPVVCPGPLPDHRNGVAGWVTESEYRNLWLSEYFRCYLILSTWCAVTQWPVGGDYFAALQIIIFSVFDPLLTWLAYWTLLL</sequence>
<accession>A0A8J2QM45</accession>
<reference evidence="2" key="1">
    <citation type="submission" date="2021-09" db="EMBL/GenBank/DDBJ databases">
        <authorList>
            <person name="Martin H S."/>
        </authorList>
    </citation>
    <scope>NUCLEOTIDE SEQUENCE</scope>
</reference>
<organism evidence="2 3">
    <name type="scientific">Danaus chrysippus</name>
    <name type="common">African queen</name>
    <dbReference type="NCBI Taxonomy" id="151541"/>
    <lineage>
        <taxon>Eukaryota</taxon>
        <taxon>Metazoa</taxon>
        <taxon>Ecdysozoa</taxon>
        <taxon>Arthropoda</taxon>
        <taxon>Hexapoda</taxon>
        <taxon>Insecta</taxon>
        <taxon>Pterygota</taxon>
        <taxon>Neoptera</taxon>
        <taxon>Endopterygota</taxon>
        <taxon>Lepidoptera</taxon>
        <taxon>Glossata</taxon>
        <taxon>Ditrysia</taxon>
        <taxon>Papilionoidea</taxon>
        <taxon>Nymphalidae</taxon>
        <taxon>Danainae</taxon>
        <taxon>Danaini</taxon>
        <taxon>Danaina</taxon>
        <taxon>Danaus</taxon>
        <taxon>Anosia</taxon>
    </lineage>
</organism>
<evidence type="ECO:0000256" key="1">
    <source>
        <dbReference type="SAM" id="Phobius"/>
    </source>
</evidence>
<proteinExistence type="predicted"/>
<evidence type="ECO:0000313" key="3">
    <source>
        <dbReference type="Proteomes" id="UP000789524"/>
    </source>
</evidence>
<dbReference type="Proteomes" id="UP000789524">
    <property type="component" value="Unassembled WGS sequence"/>
</dbReference>
<keyword evidence="1" id="KW-0472">Membrane</keyword>
<feature type="transmembrane region" description="Helical" evidence="1">
    <location>
        <begin position="67"/>
        <end position="89"/>
    </location>
</feature>
<evidence type="ECO:0000313" key="2">
    <source>
        <dbReference type="EMBL" id="CAG9563462.1"/>
    </source>
</evidence>
<comment type="caution">
    <text evidence="2">The sequence shown here is derived from an EMBL/GenBank/DDBJ whole genome shotgun (WGS) entry which is preliminary data.</text>
</comment>
<dbReference type="AlphaFoldDB" id="A0A8J2QM45"/>
<dbReference type="EMBL" id="CAKASE010000049">
    <property type="protein sequence ID" value="CAG9563462.1"/>
    <property type="molecule type" value="Genomic_DNA"/>
</dbReference>
<protein>
    <submittedName>
        <fullName evidence="2">(African queen) hypothetical protein</fullName>
    </submittedName>
</protein>
<gene>
    <name evidence="2" type="ORF">DCHRY22_LOCUS4598</name>
</gene>